<dbReference type="VEuPathDB" id="FungiDB:TSTA_079660"/>
<dbReference type="InterPro" id="IPR029058">
    <property type="entry name" value="AB_hydrolase_fold"/>
</dbReference>
<dbReference type="OMA" id="MITHYRI"/>
<evidence type="ECO:0000256" key="8">
    <source>
        <dbReference type="ARBA" id="ARBA00023326"/>
    </source>
</evidence>
<evidence type="ECO:0000256" key="4">
    <source>
        <dbReference type="ARBA" id="ARBA00022651"/>
    </source>
</evidence>
<dbReference type="GO" id="GO:0005576">
    <property type="term" value="C:extracellular region"/>
    <property type="evidence" value="ECO:0007669"/>
    <property type="project" value="UniProtKB-SubCell"/>
</dbReference>
<evidence type="ECO:0000256" key="7">
    <source>
        <dbReference type="ARBA" id="ARBA00023277"/>
    </source>
</evidence>
<keyword evidence="10" id="KW-1133">Transmembrane helix</keyword>
<dbReference type="InterPro" id="IPR043595">
    <property type="entry name" value="FaeB/C/D"/>
</dbReference>
<dbReference type="RefSeq" id="XP_002341998.1">
    <property type="nucleotide sequence ID" value="XM_002341957.1"/>
</dbReference>
<dbReference type="SUPFAM" id="SSF53474">
    <property type="entry name" value="alpha/beta-Hydrolases"/>
    <property type="match status" value="1"/>
</dbReference>
<accession>B8LWX8</accession>
<dbReference type="GO" id="GO:0045493">
    <property type="term" value="P:xylan catabolic process"/>
    <property type="evidence" value="ECO:0007669"/>
    <property type="project" value="UniProtKB-KW"/>
</dbReference>
<evidence type="ECO:0000256" key="5">
    <source>
        <dbReference type="ARBA" id="ARBA00022729"/>
    </source>
</evidence>
<gene>
    <name evidence="11" type="ORF">TSTA_079660</name>
</gene>
<feature type="transmembrane region" description="Helical" evidence="10">
    <location>
        <begin position="12"/>
        <end position="32"/>
    </location>
</feature>
<keyword evidence="10" id="KW-0472">Membrane</keyword>
<evidence type="ECO:0000313" key="12">
    <source>
        <dbReference type="Proteomes" id="UP000001745"/>
    </source>
</evidence>
<evidence type="ECO:0000313" key="11">
    <source>
        <dbReference type="EMBL" id="EED24611.1"/>
    </source>
</evidence>
<dbReference type="PANTHER" id="PTHR38050">
    <property type="match status" value="1"/>
</dbReference>
<keyword evidence="8" id="KW-0624">Polysaccharide degradation</keyword>
<evidence type="ECO:0000256" key="9">
    <source>
        <dbReference type="ARBA" id="ARBA00034075"/>
    </source>
</evidence>
<dbReference type="STRING" id="441959.B8LWX8"/>
<protein>
    <recommendedName>
        <fullName evidence="2">feruloyl esterase</fullName>
        <ecNumber evidence="2">3.1.1.73</ecNumber>
    </recommendedName>
</protein>
<organism evidence="11 12">
    <name type="scientific">Talaromyces stipitatus (strain ATCC 10500 / CBS 375.48 / QM 6759 / NRRL 1006)</name>
    <name type="common">Penicillium stipitatum</name>
    <dbReference type="NCBI Taxonomy" id="441959"/>
    <lineage>
        <taxon>Eukaryota</taxon>
        <taxon>Fungi</taxon>
        <taxon>Dikarya</taxon>
        <taxon>Ascomycota</taxon>
        <taxon>Pezizomycotina</taxon>
        <taxon>Eurotiomycetes</taxon>
        <taxon>Eurotiomycetidae</taxon>
        <taxon>Eurotiales</taxon>
        <taxon>Trichocomaceae</taxon>
        <taxon>Talaromyces</taxon>
        <taxon>Talaromyces sect. Talaromyces</taxon>
    </lineage>
</organism>
<evidence type="ECO:0000256" key="1">
    <source>
        <dbReference type="ARBA" id="ARBA00004613"/>
    </source>
</evidence>
<keyword evidence="10" id="KW-0812">Transmembrane</keyword>
<evidence type="ECO:0000256" key="6">
    <source>
        <dbReference type="ARBA" id="ARBA00022801"/>
    </source>
</evidence>
<dbReference type="EC" id="3.1.1.73" evidence="2"/>
<dbReference type="EMBL" id="EQ962652">
    <property type="protein sequence ID" value="EED24611.1"/>
    <property type="molecule type" value="Genomic_DNA"/>
</dbReference>
<comment type="catalytic activity">
    <reaction evidence="9">
        <text>feruloyl-polysaccharide + H2O = ferulate + polysaccharide.</text>
        <dbReference type="EC" id="3.1.1.73"/>
    </reaction>
</comment>
<keyword evidence="5" id="KW-0732">Signal</keyword>
<dbReference type="AlphaFoldDB" id="B8LWX8"/>
<proteinExistence type="predicted"/>
<dbReference type="Gene3D" id="3.40.50.1820">
    <property type="entry name" value="alpha/beta hydrolase"/>
    <property type="match status" value="1"/>
</dbReference>
<evidence type="ECO:0000256" key="10">
    <source>
        <dbReference type="SAM" id="Phobius"/>
    </source>
</evidence>
<comment type="subcellular location">
    <subcellularLocation>
        <location evidence="1">Secreted</location>
    </subcellularLocation>
</comment>
<sequence length="298" mass="32248">MSHLFTDSIRLITASISDAVGLIYSGIIKILAGDVLSPRRLARMLFELVLGGLLLIAPAITDVQFLLSSNRTRSYWVHAPDNFQSGQTYPAVILFHGSGRLGSDADGLAMELDLRLSLPLVQTAYSADKYFIYPNGVGGAWAGPSYAEVSVPEDLQFVSDMINDLKSKYSIDSNRIYAAGMSNGGGFVGTLACSELGSRFAAFASVAGSFYTDVDGNGCLTSRSPLPFLEIHGGSDRGVHYSGGIGYGGPLPSIPVWYADTLPSYGSNRFYILRLIWAYLKVELLGREKQMYIQLNDP</sequence>
<dbReference type="PhylomeDB" id="B8LWX8"/>
<dbReference type="Proteomes" id="UP000001745">
    <property type="component" value="Unassembled WGS sequence"/>
</dbReference>
<dbReference type="eggNOG" id="ENOG502SBTI">
    <property type="taxonomic scope" value="Eukaryota"/>
</dbReference>
<keyword evidence="12" id="KW-1185">Reference proteome</keyword>
<name>B8LWX8_TALSN</name>
<dbReference type="GO" id="GO:0030600">
    <property type="term" value="F:feruloyl esterase activity"/>
    <property type="evidence" value="ECO:0007669"/>
    <property type="project" value="UniProtKB-EC"/>
</dbReference>
<dbReference type="PANTHER" id="PTHR38050:SF2">
    <property type="entry name" value="FERULOYL ESTERASE C-RELATED"/>
    <property type="match status" value="1"/>
</dbReference>
<keyword evidence="7" id="KW-0119">Carbohydrate metabolism</keyword>
<dbReference type="InParanoid" id="B8LWX8"/>
<dbReference type="OrthoDB" id="424610at2759"/>
<feature type="transmembrane region" description="Helical" evidence="10">
    <location>
        <begin position="44"/>
        <end position="67"/>
    </location>
</feature>
<keyword evidence="4" id="KW-0858">Xylan degradation</keyword>
<evidence type="ECO:0000256" key="3">
    <source>
        <dbReference type="ARBA" id="ARBA00022525"/>
    </source>
</evidence>
<keyword evidence="3" id="KW-0964">Secreted</keyword>
<keyword evidence="6" id="KW-0378">Hydrolase</keyword>
<dbReference type="HOGENOM" id="CLU_934393_0_0_1"/>
<evidence type="ECO:0000256" key="2">
    <source>
        <dbReference type="ARBA" id="ARBA00013091"/>
    </source>
</evidence>
<reference evidence="12" key="1">
    <citation type="journal article" date="2015" name="Genome Announc.">
        <title>Genome sequence of the AIDS-associated pathogen Penicillium marneffei (ATCC18224) and its near taxonomic relative Talaromyces stipitatus (ATCC10500).</title>
        <authorList>
            <person name="Nierman W.C."/>
            <person name="Fedorova-Abrams N.D."/>
            <person name="Andrianopoulos A."/>
        </authorList>
    </citation>
    <scope>NUCLEOTIDE SEQUENCE [LARGE SCALE GENOMIC DNA]</scope>
    <source>
        <strain evidence="12">ATCC 10500 / CBS 375.48 / QM 6759 / NRRL 1006</strain>
    </source>
</reference>
<dbReference type="GeneID" id="8103905"/>